<proteinExistence type="predicted"/>
<name>G0URJ9_TRYCI</name>
<evidence type="ECO:0000313" key="2">
    <source>
        <dbReference type="EMBL" id="CCC92011.1"/>
    </source>
</evidence>
<accession>G0URJ9</accession>
<organism evidence="2">
    <name type="scientific">Trypanosoma congolense (strain IL3000)</name>
    <dbReference type="NCBI Taxonomy" id="1068625"/>
    <lineage>
        <taxon>Eukaryota</taxon>
        <taxon>Discoba</taxon>
        <taxon>Euglenozoa</taxon>
        <taxon>Kinetoplastea</taxon>
        <taxon>Metakinetoplastina</taxon>
        <taxon>Trypanosomatida</taxon>
        <taxon>Trypanosomatidae</taxon>
        <taxon>Trypanosoma</taxon>
        <taxon>Nannomonas</taxon>
    </lineage>
</organism>
<dbReference type="AlphaFoldDB" id="G0URJ9"/>
<feature type="signal peptide" evidence="1">
    <location>
        <begin position="1"/>
        <end position="22"/>
    </location>
</feature>
<evidence type="ECO:0000256" key="1">
    <source>
        <dbReference type="SAM" id="SignalP"/>
    </source>
</evidence>
<dbReference type="EMBL" id="HE575321">
    <property type="protein sequence ID" value="CCC92011.1"/>
    <property type="molecule type" value="Genomic_DNA"/>
</dbReference>
<protein>
    <submittedName>
        <fullName evidence="2">Uncharacterized protein TCIL3000_8_2300</fullName>
    </submittedName>
</protein>
<keyword evidence="1" id="KW-0732">Signal</keyword>
<dbReference type="VEuPathDB" id="TriTrypDB:TcIL3000_8_2300"/>
<reference evidence="2" key="1">
    <citation type="journal article" date="2012" name="Proc. Natl. Acad. Sci. U.S.A.">
        <title>Antigenic diversity is generated by distinct evolutionary mechanisms in African trypanosome species.</title>
        <authorList>
            <person name="Jackson A.P."/>
            <person name="Berry A."/>
            <person name="Aslett M."/>
            <person name="Allison H.C."/>
            <person name="Burton P."/>
            <person name="Vavrova-Anderson J."/>
            <person name="Brown R."/>
            <person name="Browne H."/>
            <person name="Corton N."/>
            <person name="Hauser H."/>
            <person name="Gamble J."/>
            <person name="Gilderthorp R."/>
            <person name="Marcello L."/>
            <person name="McQuillan J."/>
            <person name="Otto T.D."/>
            <person name="Quail M.A."/>
            <person name="Sanders M.J."/>
            <person name="van Tonder A."/>
            <person name="Ginger M.L."/>
            <person name="Field M.C."/>
            <person name="Barry J.D."/>
            <person name="Hertz-Fowler C."/>
            <person name="Berriman M."/>
        </authorList>
    </citation>
    <scope>NUCLEOTIDE SEQUENCE</scope>
    <source>
        <strain evidence="2">IL3000</strain>
    </source>
</reference>
<gene>
    <name evidence="2" type="ORF">TCIL3000_8_2300</name>
</gene>
<feature type="chain" id="PRO_5003410587" evidence="1">
    <location>
        <begin position="23"/>
        <end position="153"/>
    </location>
</feature>
<sequence length="153" mass="17622">MLCTTPRFFLLPICFFTPLSWPLHSATVRAVSKTLFNPLQRGAARKREEKQVKGWCDKPRGRLNCEYKTAEIVFSPIGHFCRYIFFSALLLRKARWCVHESDVFLLVKLPITFRVRPVLIRAVVFIGKAEHRDIVAQLQIFVPPPALASVLIE</sequence>